<reference evidence="5 6" key="1">
    <citation type="submission" date="2016-12" db="EMBL/GenBank/DDBJ databases">
        <title>Trade-off between light-utilization and light-protection in marine flavobacteria.</title>
        <authorList>
            <person name="Kumagai Y."/>
            <person name="Yoshizawa S."/>
            <person name="Kogure K."/>
            <person name="Iwasaki W."/>
        </authorList>
    </citation>
    <scope>NUCLEOTIDE SEQUENCE [LARGE SCALE GENOMIC DNA]</scope>
    <source>
        <strain evidence="5 6">KCTC 12100</strain>
    </source>
</reference>
<dbReference type="OrthoDB" id="9816225at2"/>
<evidence type="ECO:0000256" key="3">
    <source>
        <dbReference type="ARBA" id="ARBA00023125"/>
    </source>
</evidence>
<keyword evidence="3" id="KW-0238">DNA-binding</keyword>
<dbReference type="PANTHER" id="PTHR30408:SF12">
    <property type="entry name" value="TYPE I RESTRICTION ENZYME MJAVIII SPECIFICITY SUBUNIT"/>
    <property type="match status" value="1"/>
</dbReference>
<protein>
    <recommendedName>
        <fullName evidence="4">Type I restriction modification DNA specificity domain-containing protein</fullName>
    </recommendedName>
</protein>
<accession>A0A2P6CCX8</accession>
<proteinExistence type="inferred from homology"/>
<feature type="domain" description="Type I restriction modification DNA specificity" evidence="4">
    <location>
        <begin position="213"/>
        <end position="368"/>
    </location>
</feature>
<organism evidence="5 6">
    <name type="scientific">Polaribacter butkevichii</name>
    <dbReference type="NCBI Taxonomy" id="218490"/>
    <lineage>
        <taxon>Bacteria</taxon>
        <taxon>Pseudomonadati</taxon>
        <taxon>Bacteroidota</taxon>
        <taxon>Flavobacteriia</taxon>
        <taxon>Flavobacteriales</taxon>
        <taxon>Flavobacteriaceae</taxon>
    </lineage>
</organism>
<dbReference type="PANTHER" id="PTHR30408">
    <property type="entry name" value="TYPE-1 RESTRICTION ENZYME ECOKI SPECIFICITY PROTEIN"/>
    <property type="match status" value="1"/>
</dbReference>
<evidence type="ECO:0000259" key="4">
    <source>
        <dbReference type="Pfam" id="PF01420"/>
    </source>
</evidence>
<evidence type="ECO:0000256" key="2">
    <source>
        <dbReference type="ARBA" id="ARBA00022747"/>
    </source>
</evidence>
<comment type="caution">
    <text evidence="5">The sequence shown here is derived from an EMBL/GenBank/DDBJ whole genome shotgun (WGS) entry which is preliminary data.</text>
</comment>
<evidence type="ECO:0000313" key="6">
    <source>
        <dbReference type="Proteomes" id="UP000247345"/>
    </source>
</evidence>
<dbReference type="SUPFAM" id="SSF116734">
    <property type="entry name" value="DNA methylase specificity domain"/>
    <property type="match status" value="2"/>
</dbReference>
<dbReference type="Proteomes" id="UP000247345">
    <property type="component" value="Unassembled WGS sequence"/>
</dbReference>
<dbReference type="EMBL" id="MSCK01000001">
    <property type="protein sequence ID" value="PQJ72761.1"/>
    <property type="molecule type" value="Genomic_DNA"/>
</dbReference>
<dbReference type="GO" id="GO:0009307">
    <property type="term" value="P:DNA restriction-modification system"/>
    <property type="evidence" value="ECO:0007669"/>
    <property type="project" value="UniProtKB-KW"/>
</dbReference>
<evidence type="ECO:0000256" key="1">
    <source>
        <dbReference type="ARBA" id="ARBA00010923"/>
    </source>
</evidence>
<keyword evidence="6" id="KW-1185">Reference proteome</keyword>
<keyword evidence="2" id="KW-0680">Restriction system</keyword>
<dbReference type="GO" id="GO:0003677">
    <property type="term" value="F:DNA binding"/>
    <property type="evidence" value="ECO:0007669"/>
    <property type="project" value="UniProtKB-KW"/>
</dbReference>
<evidence type="ECO:0000313" key="5">
    <source>
        <dbReference type="EMBL" id="PQJ72761.1"/>
    </source>
</evidence>
<dbReference type="RefSeq" id="WP_105048425.1">
    <property type="nucleotide sequence ID" value="NZ_CP150661.1"/>
</dbReference>
<dbReference type="AlphaFoldDB" id="A0A2P6CCX8"/>
<dbReference type="Gene3D" id="3.90.220.20">
    <property type="entry name" value="DNA methylase specificity domains"/>
    <property type="match status" value="2"/>
</dbReference>
<dbReference type="InterPro" id="IPR044946">
    <property type="entry name" value="Restrct_endonuc_typeI_TRD_sf"/>
</dbReference>
<sequence length="409" mass="48235">MSYKRLGDYIQPVNIRNTYLEVTTLLGVSVKKKFIPSIANTVGTDFKKYKIVKKHQFVYIPDTSRRGEKIGIAMLESHNIALVSQAYTVFEIENQKKLLSEYLMMWFRRPEFDRYARIKSHGSVREVFDWEELCDTQLPIPSLEKQQQIVAEYNTVAKRIKLNEQLNQKLEETAQALYKHWFVDFEFPNVDGKPYKSSGGEMVYNEELDKDIPVGWSVERLGEIIESHSKKHDFKKEELIFFNTSDILEGDFLHNNYMKVEEMPGQAKKTISKNDILYSEIRPANKRYALVRIDSEDYVVSTKLMVLRLLTDKFNSERIYHYLIYPETIKELHQAAEGRSGTFPQITFEEHIENRQLIIASDNIEKKWQAYLTLHFEQFYNQRDENKKLKELQSLLLAKMTKVELININ</sequence>
<dbReference type="InterPro" id="IPR052021">
    <property type="entry name" value="Type-I_RS_S_subunit"/>
</dbReference>
<name>A0A2P6CCX8_9FLAO</name>
<dbReference type="InterPro" id="IPR000055">
    <property type="entry name" value="Restrct_endonuc_typeI_TRD"/>
</dbReference>
<gene>
    <name evidence="5" type="ORF">BTO14_05595</name>
</gene>
<feature type="domain" description="Type I restriction modification DNA specificity" evidence="4">
    <location>
        <begin position="39"/>
        <end position="172"/>
    </location>
</feature>
<dbReference type="Pfam" id="PF01420">
    <property type="entry name" value="Methylase_S"/>
    <property type="match status" value="2"/>
</dbReference>
<comment type="similarity">
    <text evidence="1">Belongs to the type-I restriction system S methylase family.</text>
</comment>